<dbReference type="PRINTS" id="PR01081">
    <property type="entry name" value="KCLTRNSPORT"/>
</dbReference>
<keyword evidence="7" id="KW-0769">Symport</keyword>
<dbReference type="GO" id="GO:1990573">
    <property type="term" value="P:potassium ion import across plasma membrane"/>
    <property type="evidence" value="ECO:0007669"/>
    <property type="project" value="TreeGrafter"/>
</dbReference>
<keyword evidence="20" id="KW-1185">Reference proteome</keyword>
<feature type="transmembrane region" description="Helical" evidence="17">
    <location>
        <begin position="149"/>
        <end position="172"/>
    </location>
</feature>
<dbReference type="Gene3D" id="1.20.1740.10">
    <property type="entry name" value="Amino acid/polyamine transporter I"/>
    <property type="match status" value="1"/>
</dbReference>
<feature type="transmembrane region" description="Helical" evidence="17">
    <location>
        <begin position="272"/>
        <end position="291"/>
    </location>
</feature>
<keyword evidence="10" id="KW-0406">Ion transport</keyword>
<keyword evidence="2" id="KW-0813">Transport</keyword>
<dbReference type="GO" id="GO:0005886">
    <property type="term" value="C:plasma membrane"/>
    <property type="evidence" value="ECO:0007669"/>
    <property type="project" value="UniProtKB-SubCell"/>
</dbReference>
<dbReference type="Pfam" id="PF00324">
    <property type="entry name" value="AA_permease"/>
    <property type="match status" value="2"/>
</dbReference>
<keyword evidence="6 17" id="KW-0812">Transmembrane</keyword>
<comment type="subcellular location">
    <subcellularLocation>
        <location evidence="1">Cell membrane</location>
        <topology evidence="1">Multi-pass membrane protein</topology>
    </subcellularLocation>
</comment>
<evidence type="ECO:0000313" key="20">
    <source>
        <dbReference type="Proteomes" id="UP000534634"/>
    </source>
</evidence>
<evidence type="ECO:0000259" key="18">
    <source>
        <dbReference type="Pfam" id="PF00324"/>
    </source>
</evidence>
<evidence type="ECO:0000256" key="3">
    <source>
        <dbReference type="ARBA" id="ARBA00022475"/>
    </source>
</evidence>
<evidence type="ECO:0000256" key="1">
    <source>
        <dbReference type="ARBA" id="ARBA00004651"/>
    </source>
</evidence>
<dbReference type="AlphaFoldDB" id="A0A7L1CIU0"/>
<dbReference type="FunFam" id="1.20.1740.10:FF:000040">
    <property type="entry name" value="Solute carrier family 12 member 6"/>
    <property type="match status" value="1"/>
</dbReference>
<feature type="domain" description="Amino acid permease/ SLC12A" evidence="18">
    <location>
        <begin position="412"/>
        <end position="690"/>
    </location>
</feature>
<protein>
    <submittedName>
        <fullName evidence="19">S12A7 protein</fullName>
    </submittedName>
</protein>
<name>A0A7L1CIU0_9PASS</name>
<feature type="transmembrane region" description="Helical" evidence="17">
    <location>
        <begin position="193"/>
        <end position="214"/>
    </location>
</feature>
<evidence type="ECO:0000256" key="10">
    <source>
        <dbReference type="ARBA" id="ARBA00023065"/>
    </source>
</evidence>
<evidence type="ECO:0000256" key="14">
    <source>
        <dbReference type="ARBA" id="ARBA00046331"/>
    </source>
</evidence>
<dbReference type="GO" id="GO:0006884">
    <property type="term" value="P:cell volume homeostasis"/>
    <property type="evidence" value="ECO:0007669"/>
    <property type="project" value="TreeGrafter"/>
</dbReference>
<feature type="non-terminal residue" evidence="19">
    <location>
        <position position="1"/>
    </location>
</feature>
<feature type="compositionally biased region" description="Basic and acidic residues" evidence="16">
    <location>
        <begin position="15"/>
        <end position="24"/>
    </location>
</feature>
<dbReference type="InterPro" id="IPR004841">
    <property type="entry name" value="AA-permease/SLC12A_dom"/>
</dbReference>
<evidence type="ECO:0000256" key="17">
    <source>
        <dbReference type="SAM" id="Phobius"/>
    </source>
</evidence>
<evidence type="ECO:0000256" key="11">
    <source>
        <dbReference type="ARBA" id="ARBA00023136"/>
    </source>
</evidence>
<evidence type="ECO:0000256" key="9">
    <source>
        <dbReference type="ARBA" id="ARBA00022989"/>
    </source>
</evidence>
<dbReference type="GO" id="GO:0007268">
    <property type="term" value="P:chemical synaptic transmission"/>
    <property type="evidence" value="ECO:0007669"/>
    <property type="project" value="TreeGrafter"/>
</dbReference>
<comment type="caution">
    <text evidence="19">The sequence shown here is derived from an EMBL/GenBank/DDBJ whole genome shotgun (WGS) entry which is preliminary data.</text>
</comment>
<evidence type="ECO:0000256" key="4">
    <source>
        <dbReference type="ARBA" id="ARBA00022538"/>
    </source>
</evidence>
<keyword evidence="8" id="KW-0630">Potassium</keyword>
<feature type="transmembrane region" description="Helical" evidence="17">
    <location>
        <begin position="451"/>
        <end position="477"/>
    </location>
</feature>
<evidence type="ECO:0000256" key="16">
    <source>
        <dbReference type="SAM" id="MobiDB-lite"/>
    </source>
</evidence>
<keyword evidence="11 17" id="KW-0472">Membrane</keyword>
<feature type="transmembrane region" description="Helical" evidence="17">
    <location>
        <begin position="497"/>
        <end position="515"/>
    </location>
</feature>
<gene>
    <name evidence="19" type="primary">Slc12a7_1</name>
    <name evidence="19" type="ORF">ILLCLE_R06823</name>
</gene>
<keyword evidence="3" id="KW-1003">Cell membrane</keyword>
<dbReference type="PANTHER" id="PTHR11827:SF47">
    <property type="entry name" value="SOLUTE CARRIER FAMILY 12 MEMBER 7"/>
    <property type="match status" value="1"/>
</dbReference>
<evidence type="ECO:0000256" key="8">
    <source>
        <dbReference type="ARBA" id="ARBA00022958"/>
    </source>
</evidence>
<evidence type="ECO:0000256" key="5">
    <source>
        <dbReference type="ARBA" id="ARBA00022553"/>
    </source>
</evidence>
<dbReference type="FunFam" id="1.20.1740.10:FF:000049">
    <property type="entry name" value="Solute carrier family 12 (potassium/chloride transporter), member 4"/>
    <property type="match status" value="1"/>
</dbReference>
<keyword evidence="13" id="KW-0868">Chloride</keyword>
<feature type="transmembrane region" description="Helical" evidence="17">
    <location>
        <begin position="411"/>
        <end position="431"/>
    </location>
</feature>
<comment type="similarity">
    <text evidence="14">Belongs to the SLC12A transporter family. K/Cl co-transporter subfamily.</text>
</comment>
<sequence>MPTSFTVVPVEAQDEERQREGQQREEEDEGDERDQGTGDEIARESSPFISSPELGRENMYEGKNMALFEEEMDSNPMVSSLLNKLANYTNLTQGVVEHEADEDSKRKEVKGPQMGTFIGVYLPCLQNILGVILFLRLTWIVGTAGVLESFIIVFMCCACTMLTAISMSAIATNGVVPAGGSYYMISRSLGPEFGGAVGLCFYLGTTFAGAMYILGTIEILLTYISPSAAIFKVADGEETEAMLNNMRVYGTCIIILMAIVVFVGVKYVNKLALVFLACVILSIIAIYAGVIKTAFDPPDFPICLLGNRTLSKRSFDVCAKFTESNNETKTTPLWRLFCDSSLLNATCDDYFSLNNVTEIQGIPGIMSGVLTDNLWSAYSEKGSVVEKKDQPSVAGSEDSKMGGLPYVFTDIMTYFTMLVGIYFPSVTGIMAGSNRSGDLKDAQKSIPTGTILAISTTSFIYLSCIVLFGACIEGVILRDKFGEAVNGNLVVGTLAWPSPWVIVIGSFFSTCGAGLQSLTGAPRLLQAIARDGIVPFIQIFGHGKANGEPTWALLLTAGICEIGILIASLDSVAPILSMFFLMCYMFVNLACAVQTLLRTPNWRPRFKYYHWTLSFLGMSLCLALMFICSWYYALIAMLIAGCIYKYIEYRGAEKEWGDGIRGLSLNAARYALLRVEDGPPHTKNWRPQLLVLLNLDNEQLVKHPRLLSFTSQLKAGKGLTIVGSVLQGIYLDKCMETQKAEE</sequence>
<accession>A0A7L1CIU0</accession>
<keyword evidence="9 17" id="KW-1133">Transmembrane helix</keyword>
<keyword evidence="12" id="KW-0325">Glycoprotein</keyword>
<feature type="domain" description="Amino acid permease/ SLC12A" evidence="18">
    <location>
        <begin position="120"/>
        <end position="293"/>
    </location>
</feature>
<evidence type="ECO:0000256" key="6">
    <source>
        <dbReference type="ARBA" id="ARBA00022692"/>
    </source>
</evidence>
<feature type="transmembrane region" description="Helical" evidence="17">
    <location>
        <begin position="575"/>
        <end position="596"/>
    </location>
</feature>
<dbReference type="InterPro" id="IPR000076">
    <property type="entry name" value="KCL_cotranspt"/>
</dbReference>
<dbReference type="GO" id="GO:0045202">
    <property type="term" value="C:synapse"/>
    <property type="evidence" value="ECO:0007669"/>
    <property type="project" value="GOC"/>
</dbReference>
<feature type="transmembrane region" description="Helical" evidence="17">
    <location>
        <begin position="551"/>
        <end position="569"/>
    </location>
</feature>
<proteinExistence type="inferred from homology"/>
<reference evidence="19 20" key="1">
    <citation type="submission" date="2019-09" db="EMBL/GenBank/DDBJ databases">
        <title>Bird 10,000 Genomes (B10K) Project - Family phase.</title>
        <authorList>
            <person name="Zhang G."/>
        </authorList>
    </citation>
    <scope>NUCLEOTIDE SEQUENCE [LARGE SCALE GENOMIC DNA]</scope>
    <source>
        <strain evidence="19">B10K-DU-002-01</strain>
        <tissue evidence="19">Muscle</tissue>
    </source>
</reference>
<evidence type="ECO:0000256" key="12">
    <source>
        <dbReference type="ARBA" id="ARBA00023180"/>
    </source>
</evidence>
<dbReference type="Proteomes" id="UP000534634">
    <property type="component" value="Unassembled WGS sequence"/>
</dbReference>
<dbReference type="InterPro" id="IPR004842">
    <property type="entry name" value="SLC12A_fam"/>
</dbReference>
<feature type="transmembrane region" description="Helical" evidence="17">
    <location>
        <begin position="608"/>
        <end position="625"/>
    </location>
</feature>
<feature type="non-terminal residue" evidence="19">
    <location>
        <position position="742"/>
    </location>
</feature>
<organism evidence="19 20">
    <name type="scientific">Illadopsis cleaveri</name>
    <name type="common">blackcap illadopsis</name>
    <dbReference type="NCBI Taxonomy" id="201329"/>
    <lineage>
        <taxon>Eukaryota</taxon>
        <taxon>Metazoa</taxon>
        <taxon>Chordata</taxon>
        <taxon>Craniata</taxon>
        <taxon>Vertebrata</taxon>
        <taxon>Euteleostomi</taxon>
        <taxon>Archelosauria</taxon>
        <taxon>Archosauria</taxon>
        <taxon>Dinosauria</taxon>
        <taxon>Saurischia</taxon>
        <taxon>Theropoda</taxon>
        <taxon>Coelurosauria</taxon>
        <taxon>Aves</taxon>
        <taxon>Neognathae</taxon>
        <taxon>Neoaves</taxon>
        <taxon>Telluraves</taxon>
        <taxon>Australaves</taxon>
        <taxon>Passeriformes</taxon>
        <taxon>Sylvioidea</taxon>
        <taxon>Timaliidae</taxon>
        <taxon>Illadopsis</taxon>
    </lineage>
</organism>
<feature type="compositionally biased region" description="Basic and acidic residues" evidence="16">
    <location>
        <begin position="33"/>
        <end position="43"/>
    </location>
</feature>
<evidence type="ECO:0000256" key="2">
    <source>
        <dbReference type="ARBA" id="ARBA00022448"/>
    </source>
</evidence>
<evidence type="ECO:0000256" key="13">
    <source>
        <dbReference type="ARBA" id="ARBA00023214"/>
    </source>
</evidence>
<feature type="region of interest" description="Disordered" evidence="16">
    <location>
        <begin position="1"/>
        <end position="55"/>
    </location>
</feature>
<keyword evidence="4" id="KW-0633">Potassium transport</keyword>
<evidence type="ECO:0000256" key="15">
    <source>
        <dbReference type="ARBA" id="ARBA00047825"/>
    </source>
</evidence>
<feature type="transmembrane region" description="Helical" evidence="17">
    <location>
        <begin position="248"/>
        <end position="265"/>
    </location>
</feature>
<dbReference type="GO" id="GO:0055064">
    <property type="term" value="P:chloride ion homeostasis"/>
    <property type="evidence" value="ECO:0007669"/>
    <property type="project" value="TreeGrafter"/>
</dbReference>
<keyword evidence="5" id="KW-0597">Phosphoprotein</keyword>
<dbReference type="GO" id="GO:0015379">
    <property type="term" value="F:potassium:chloride symporter activity"/>
    <property type="evidence" value="ECO:0007669"/>
    <property type="project" value="InterPro"/>
</dbReference>
<dbReference type="GO" id="GO:0055075">
    <property type="term" value="P:potassium ion homeostasis"/>
    <property type="evidence" value="ECO:0007669"/>
    <property type="project" value="TreeGrafter"/>
</dbReference>
<feature type="transmembrane region" description="Helical" evidence="17">
    <location>
        <begin position="114"/>
        <end position="137"/>
    </location>
</feature>
<dbReference type="PANTHER" id="PTHR11827">
    <property type="entry name" value="SOLUTE CARRIER FAMILY 12, CATION COTRANSPORTERS"/>
    <property type="match status" value="1"/>
</dbReference>
<dbReference type="EMBL" id="VXBB01025282">
    <property type="protein sequence ID" value="NXM65040.1"/>
    <property type="molecule type" value="Genomic_DNA"/>
</dbReference>
<evidence type="ECO:0000256" key="7">
    <source>
        <dbReference type="ARBA" id="ARBA00022847"/>
    </source>
</evidence>
<comment type="catalytic activity">
    <reaction evidence="15">
        <text>K(+)(in) + chloride(in) = K(+)(out) + chloride(out)</text>
        <dbReference type="Rhea" id="RHEA:72427"/>
        <dbReference type="ChEBI" id="CHEBI:17996"/>
        <dbReference type="ChEBI" id="CHEBI:29103"/>
    </reaction>
</comment>
<evidence type="ECO:0000313" key="19">
    <source>
        <dbReference type="EMBL" id="NXM65040.1"/>
    </source>
</evidence>